<dbReference type="STRING" id="1684307.A0A316U544"/>
<feature type="domain" description="CID" evidence="2">
    <location>
        <begin position="1"/>
        <end position="165"/>
    </location>
</feature>
<evidence type="ECO:0000313" key="4">
    <source>
        <dbReference type="Proteomes" id="UP000245942"/>
    </source>
</evidence>
<evidence type="ECO:0000256" key="1">
    <source>
        <dbReference type="SAM" id="MobiDB-lite"/>
    </source>
</evidence>
<dbReference type="InterPro" id="IPR006569">
    <property type="entry name" value="CID_dom"/>
</dbReference>
<dbReference type="EMBL" id="KZ819329">
    <property type="protein sequence ID" value="PWN19954.1"/>
    <property type="molecule type" value="Genomic_DNA"/>
</dbReference>
<dbReference type="PROSITE" id="PS51391">
    <property type="entry name" value="CID"/>
    <property type="match status" value="1"/>
</dbReference>
<keyword evidence="4" id="KW-1185">Reference proteome</keyword>
<dbReference type="AlphaFoldDB" id="A0A316U544"/>
<feature type="compositionally biased region" description="Low complexity" evidence="1">
    <location>
        <begin position="334"/>
        <end position="354"/>
    </location>
</feature>
<organism evidence="3 4">
    <name type="scientific">Pseudomicrostroma glucosiphilum</name>
    <dbReference type="NCBI Taxonomy" id="1684307"/>
    <lineage>
        <taxon>Eukaryota</taxon>
        <taxon>Fungi</taxon>
        <taxon>Dikarya</taxon>
        <taxon>Basidiomycota</taxon>
        <taxon>Ustilaginomycotina</taxon>
        <taxon>Exobasidiomycetes</taxon>
        <taxon>Microstromatales</taxon>
        <taxon>Microstromatales incertae sedis</taxon>
        <taxon>Pseudomicrostroma</taxon>
    </lineage>
</organism>
<dbReference type="GeneID" id="37015600"/>
<accession>A0A316U544</accession>
<dbReference type="InterPro" id="IPR008942">
    <property type="entry name" value="ENTH_VHS"/>
</dbReference>
<protein>
    <recommendedName>
        <fullName evidence="2">CID domain-containing protein</fullName>
    </recommendedName>
</protein>
<proteinExistence type="predicted"/>
<feature type="compositionally biased region" description="Low complexity" evidence="1">
    <location>
        <begin position="179"/>
        <end position="189"/>
    </location>
</feature>
<dbReference type="Proteomes" id="UP000245942">
    <property type="component" value="Unassembled WGS sequence"/>
</dbReference>
<feature type="compositionally biased region" description="Pro residues" evidence="1">
    <location>
        <begin position="319"/>
        <end position="333"/>
    </location>
</feature>
<sequence>MSALEGFKKVVKDSIASNKLSSSRVEAVKVAAAKCFDRAQPAKSEFLRLHLSAPAGSKVVSLYLFDAIARHAREVVKKNGAGLDPLKALPSTQGASDPNGTFVRAAKDFLGEMATIVEEVAVSTAGSVKVEQREKVDKVIDIWRKAGTFEADLLDRAALAAKRVASSSRIPSNGHSANGTSQGRSTTPTGSPPPALKRARIDRTDGEASGSATPPVPAGLPSSLAALLGAQAGASQGHGASPLAGASSGDTQSFMNSLSSLMGPAGASTSQQADASLSFGSAPAFDLSQLTALQQLASSSSTTTTTSGSTLPSTSSAVPLPPPGPPPPRPPQVAPSTSSSSLPANSAPASAPASTWPPNPDPSMGDLSSFDVLSFDPTQPQNWIPVAQKWCNSFGYMPALWEVGMNYLMVYRAALMQGRYGAGDGTDGTGGGGGGGWGDGSGQ</sequence>
<dbReference type="Gene3D" id="1.25.40.90">
    <property type="match status" value="1"/>
</dbReference>
<name>A0A316U544_9BASI</name>
<feature type="compositionally biased region" description="Low complexity" evidence="1">
    <location>
        <begin position="299"/>
        <end position="317"/>
    </location>
</feature>
<gene>
    <name evidence="3" type="ORF">BCV69DRAFT_294242</name>
</gene>
<dbReference type="OrthoDB" id="79367at2759"/>
<evidence type="ECO:0000259" key="2">
    <source>
        <dbReference type="PROSITE" id="PS51391"/>
    </source>
</evidence>
<feature type="region of interest" description="Disordered" evidence="1">
    <location>
        <begin position="299"/>
        <end position="372"/>
    </location>
</feature>
<evidence type="ECO:0000313" key="3">
    <source>
        <dbReference type="EMBL" id="PWN19954.1"/>
    </source>
</evidence>
<feature type="region of interest" description="Disordered" evidence="1">
    <location>
        <begin position="164"/>
        <end position="198"/>
    </location>
</feature>
<dbReference type="RefSeq" id="XP_025347114.1">
    <property type="nucleotide sequence ID" value="XM_025493866.1"/>
</dbReference>
<reference evidence="3 4" key="1">
    <citation type="journal article" date="2018" name="Mol. Biol. Evol.">
        <title>Broad Genomic Sampling Reveals a Smut Pathogenic Ancestry of the Fungal Clade Ustilaginomycotina.</title>
        <authorList>
            <person name="Kijpornyongpan T."/>
            <person name="Mondo S.J."/>
            <person name="Barry K."/>
            <person name="Sandor L."/>
            <person name="Lee J."/>
            <person name="Lipzen A."/>
            <person name="Pangilinan J."/>
            <person name="LaButti K."/>
            <person name="Hainaut M."/>
            <person name="Henrissat B."/>
            <person name="Grigoriev I.V."/>
            <person name="Spatafora J.W."/>
            <person name="Aime M.C."/>
        </authorList>
    </citation>
    <scope>NUCLEOTIDE SEQUENCE [LARGE SCALE GENOMIC DNA]</scope>
    <source>
        <strain evidence="3 4">MCA 4718</strain>
    </source>
</reference>